<feature type="compositionally biased region" description="Polar residues" evidence="1">
    <location>
        <begin position="192"/>
        <end position="249"/>
    </location>
</feature>
<dbReference type="GO" id="GO:0005634">
    <property type="term" value="C:nucleus"/>
    <property type="evidence" value="ECO:0007669"/>
    <property type="project" value="TreeGrafter"/>
</dbReference>
<comment type="caution">
    <text evidence="2">The sequence shown here is derived from an EMBL/GenBank/DDBJ whole genome shotgun (WGS) entry which is preliminary data.</text>
</comment>
<feature type="compositionally biased region" description="Basic and acidic residues" evidence="1">
    <location>
        <begin position="661"/>
        <end position="672"/>
    </location>
</feature>
<evidence type="ECO:0008006" key="4">
    <source>
        <dbReference type="Google" id="ProtNLM"/>
    </source>
</evidence>
<proteinExistence type="predicted"/>
<feature type="region of interest" description="Disordered" evidence="1">
    <location>
        <begin position="344"/>
        <end position="437"/>
    </location>
</feature>
<organism evidence="2 3">
    <name type="scientific">Ancylostoma ceylanicum</name>
    <dbReference type="NCBI Taxonomy" id="53326"/>
    <lineage>
        <taxon>Eukaryota</taxon>
        <taxon>Metazoa</taxon>
        <taxon>Ecdysozoa</taxon>
        <taxon>Nematoda</taxon>
        <taxon>Chromadorea</taxon>
        <taxon>Rhabditida</taxon>
        <taxon>Rhabditina</taxon>
        <taxon>Rhabditomorpha</taxon>
        <taxon>Strongyloidea</taxon>
        <taxon>Ancylostomatidae</taxon>
        <taxon>Ancylostomatinae</taxon>
        <taxon>Ancylostoma</taxon>
    </lineage>
</organism>
<dbReference type="AlphaFoldDB" id="A0A016VJ93"/>
<feature type="compositionally biased region" description="Polar residues" evidence="1">
    <location>
        <begin position="352"/>
        <end position="362"/>
    </location>
</feature>
<keyword evidence="3" id="KW-1185">Reference proteome</keyword>
<gene>
    <name evidence="2" type="primary">Acey_s0009.g754</name>
    <name evidence="2" type="synonym">Acey-eor-2</name>
    <name evidence="2" type="ORF">Y032_0009g754</name>
</gene>
<accession>A0A016VJ93</accession>
<feature type="compositionally biased region" description="Low complexity" evidence="1">
    <location>
        <begin position="385"/>
        <end position="398"/>
    </location>
</feature>
<name>A0A016VJ93_9BILA</name>
<feature type="region of interest" description="Disordered" evidence="1">
    <location>
        <begin position="147"/>
        <end position="258"/>
    </location>
</feature>
<evidence type="ECO:0000256" key="1">
    <source>
        <dbReference type="SAM" id="MobiDB-lite"/>
    </source>
</evidence>
<dbReference type="OrthoDB" id="309640at2759"/>
<reference evidence="3" key="1">
    <citation type="journal article" date="2015" name="Nat. Genet.">
        <title>The genome and transcriptome of the zoonotic hookworm Ancylostoma ceylanicum identify infection-specific gene families.</title>
        <authorList>
            <person name="Schwarz E.M."/>
            <person name="Hu Y."/>
            <person name="Antoshechkin I."/>
            <person name="Miller M.M."/>
            <person name="Sternberg P.W."/>
            <person name="Aroian R.V."/>
        </authorList>
    </citation>
    <scope>NUCLEOTIDE SEQUENCE</scope>
    <source>
        <strain evidence="3">HY135</strain>
    </source>
</reference>
<feature type="compositionally biased region" description="Low complexity" evidence="1">
    <location>
        <begin position="174"/>
        <end position="183"/>
    </location>
</feature>
<feature type="compositionally biased region" description="Basic residues" evidence="1">
    <location>
        <begin position="651"/>
        <end position="660"/>
    </location>
</feature>
<dbReference type="PANTHER" id="PTHR14689">
    <property type="entry name" value="PHORBOL-ESTER_DAG-TYPE DOMAIN-CONTAINING PROTEIN"/>
    <property type="match status" value="1"/>
</dbReference>
<sequence length="1146" mass="127111">MEHNNKHLLPGFHPASFPSAFAGLQNAGTNAFMSTLQQLSGLSAPLLPGSALGAAQWANSQSTGQTWIDPAKVAAMLPMYQVFTGVKGLYVHSIWIPCFFRESYAFRDISQPELISQQSITPVSSTTTAATTSSSIFPATVVKTSLRNSPSNSCSPLVSGAQNSPAGGPMSNGPSSHPSTSTPHDIDVGGLSQPSSQTQAYDLTVRSSPSAKTPDASGSQDFSSRPSNSFKTASGLSHPESQPSTSQGGAQPVVDDNWAGIDLGDLDLFTGTSSKENEAAISSVFELGGNLFPDSFHESPQKTSTFSATSISQSAASHTEITTADQEFDQIFSSLENQNASANAFPFDFHSGENNPSLSPVQFTPPDSPSAGSPDRNIMGLFAGPSTSSIPPTTTHSPFPAPSQTPAPSVGSAKRKTDSVKPIAAPSPSSFKKEPLVTRPVQKCNKIPIYKQRKFTSVISSDSNVESKGDVNDAYSFEDEEENVGLGQVDPKEKLDAEVREKLSKIAGQHPEMRNKNIYVPGVGFAVPPEQQQDLWRHVVPKKRPTGENRPVIPAANLLPPSVHAEASQAAARLAEPEIVTLAESIRRRKKERLVCGFIKTEQTYGSDCAKEEGADRRAEEARKECESQPRLPKLIIKLPRRSTENYYESKKKKKKKRKKKDYDSDWEGSDRTRRKKRMKREKSSSSGYEVRIVERDNEDEGKAPKIEEERIDVSMFSKKRRLMMQWQEGQENQNRENGEHKTNVRSYSFRSRNDFNTEAVRTRLSKFGPADGHLPKGTFVVCKADLFRDDCALWRVDNQNMIQKYPPRIDPATKDISYKNSSTYSGWCDQVAFGYYRVAIKHIKQTRSEAIIQPEIPISDLFPAMTSECNDTNGFVKGDDETTTDPEDHVTMLRDPLRLSLYTFTIAMISHALTLEFLQQIKSKNDWNFLRAVTEVEKVNSDSLTKLRGLVKFNEKLEDAMHSYTQLCITESDYHSLQCQASLHISLYYIGNSICTQISHGTAVRRGTVVSFPAGRSRQPEPHAEPLCCALKPIERIIQLYSLDSYDPETLQSTERPQTDTSPLPAVEFLVCPSCANTAQLYHRCYHMKYHLLKKCEDKLEVIGTQHPEYSPEKTVEAARKCRVWLNKVLSDYMDTWKKIQNLDH</sequence>
<evidence type="ECO:0000313" key="3">
    <source>
        <dbReference type="Proteomes" id="UP000024635"/>
    </source>
</evidence>
<protein>
    <recommendedName>
        <fullName evidence="4">DUF4211 domain-containing protein</fullName>
    </recommendedName>
</protein>
<evidence type="ECO:0000313" key="2">
    <source>
        <dbReference type="EMBL" id="EYC27485.1"/>
    </source>
</evidence>
<feature type="compositionally biased region" description="Polar residues" evidence="1">
    <location>
        <begin position="147"/>
        <end position="165"/>
    </location>
</feature>
<dbReference type="PANTHER" id="PTHR14689:SF0">
    <property type="entry name" value="COILED-COIL DOMAIN-CONTAINING PROTEIN 82"/>
    <property type="match status" value="1"/>
</dbReference>
<feature type="region of interest" description="Disordered" evidence="1">
    <location>
        <begin position="620"/>
        <end position="708"/>
    </location>
</feature>
<dbReference type="Proteomes" id="UP000024635">
    <property type="component" value="Unassembled WGS sequence"/>
</dbReference>
<dbReference type="EMBL" id="JARK01001345">
    <property type="protein sequence ID" value="EYC27485.1"/>
    <property type="molecule type" value="Genomic_DNA"/>
</dbReference>
<feature type="compositionally biased region" description="Basic and acidic residues" evidence="1">
    <location>
        <begin position="692"/>
        <end position="708"/>
    </location>
</feature>